<evidence type="ECO:0000313" key="2">
    <source>
        <dbReference type="EMBL" id="OQM75230.1"/>
    </source>
</evidence>
<organism evidence="2 3">
    <name type="scientific">Manganibacter manganicus</name>
    <dbReference type="NCBI Taxonomy" id="1873176"/>
    <lineage>
        <taxon>Bacteria</taxon>
        <taxon>Pseudomonadati</taxon>
        <taxon>Pseudomonadota</taxon>
        <taxon>Alphaproteobacteria</taxon>
        <taxon>Hyphomicrobiales</taxon>
        <taxon>Phyllobacteriaceae</taxon>
        <taxon>Manganibacter</taxon>
    </lineage>
</organism>
<sequence length="96" mass="10799">MATRIAALQLACGVDLAHALAAAPTVRLQLMGRITRALERERLRGMRRHWTYDLNRHIALKQVLDMLREAAGIPPKRNAARAAKPNGARRRRDSQP</sequence>
<evidence type="ECO:0000256" key="1">
    <source>
        <dbReference type="SAM" id="MobiDB-lite"/>
    </source>
</evidence>
<name>A0A1V8RPV8_9HYPH</name>
<feature type="region of interest" description="Disordered" evidence="1">
    <location>
        <begin position="74"/>
        <end position="96"/>
    </location>
</feature>
<dbReference type="AlphaFoldDB" id="A0A1V8RPV8"/>
<keyword evidence="3" id="KW-1185">Reference proteome</keyword>
<reference evidence="2 3" key="1">
    <citation type="journal article" date="2016" name="Int. J. Syst. Evol. Microbiol.">
        <title>Pseudaminobacter manganicus sp. nov., isolated from sludge of a manganese mine.</title>
        <authorList>
            <person name="Li J."/>
            <person name="Huang J."/>
            <person name="Liao S."/>
            <person name="Wang G."/>
        </authorList>
    </citation>
    <scope>NUCLEOTIDE SEQUENCE [LARGE SCALE GENOMIC DNA]</scope>
    <source>
        <strain evidence="2 3">JH-7</strain>
    </source>
</reference>
<protein>
    <submittedName>
        <fullName evidence="2">Uncharacterized protein</fullName>
    </submittedName>
</protein>
<dbReference type="Proteomes" id="UP000191905">
    <property type="component" value="Unassembled WGS sequence"/>
</dbReference>
<proteinExistence type="predicted"/>
<gene>
    <name evidence="2" type="ORF">BFN67_19510</name>
</gene>
<evidence type="ECO:0000313" key="3">
    <source>
        <dbReference type="Proteomes" id="UP000191905"/>
    </source>
</evidence>
<comment type="caution">
    <text evidence="2">The sequence shown here is derived from an EMBL/GenBank/DDBJ whole genome shotgun (WGS) entry which is preliminary data.</text>
</comment>
<accession>A0A1V8RPV8</accession>
<dbReference type="EMBL" id="MDET01000019">
    <property type="protein sequence ID" value="OQM75230.1"/>
    <property type="molecule type" value="Genomic_DNA"/>
</dbReference>
<feature type="compositionally biased region" description="Basic residues" evidence="1">
    <location>
        <begin position="87"/>
        <end position="96"/>
    </location>
</feature>
<feature type="compositionally biased region" description="Low complexity" evidence="1">
    <location>
        <begin position="74"/>
        <end position="86"/>
    </location>
</feature>
<dbReference type="STRING" id="1873176.BFN67_19510"/>